<comment type="caution">
    <text evidence="9">The sequence shown here is derived from an EMBL/GenBank/DDBJ whole genome shotgun (WGS) entry which is preliminary data.</text>
</comment>
<feature type="repeat" description="TPR" evidence="6">
    <location>
        <begin position="208"/>
        <end position="241"/>
    </location>
</feature>
<dbReference type="PROSITE" id="PS50005">
    <property type="entry name" value="TPR"/>
    <property type="match status" value="1"/>
</dbReference>
<dbReference type="SUPFAM" id="SSF52833">
    <property type="entry name" value="Thioredoxin-like"/>
    <property type="match status" value="1"/>
</dbReference>
<dbReference type="PANTHER" id="PTHR45663">
    <property type="entry name" value="GEO12009P1"/>
    <property type="match status" value="1"/>
</dbReference>
<dbReference type="Gene3D" id="3.40.30.10">
    <property type="entry name" value="Glutaredoxin"/>
    <property type="match status" value="1"/>
</dbReference>
<dbReference type="AlphaFoldDB" id="A0A8J3FTP1"/>
<dbReference type="Pfam" id="PF14561">
    <property type="entry name" value="TPR_20"/>
    <property type="match status" value="1"/>
</dbReference>
<name>A0A8J3FTP1_9PSEU</name>
<dbReference type="GO" id="GO:0006950">
    <property type="term" value="P:response to stress"/>
    <property type="evidence" value="ECO:0007669"/>
    <property type="project" value="UniProtKB-ARBA"/>
</dbReference>
<feature type="compositionally biased region" description="Basic and acidic residues" evidence="7">
    <location>
        <begin position="13"/>
        <end position="23"/>
    </location>
</feature>
<keyword evidence="5" id="KW-0676">Redox-active center</keyword>
<dbReference type="FunFam" id="3.40.30.10:FF:000001">
    <property type="entry name" value="Thioredoxin"/>
    <property type="match status" value="1"/>
</dbReference>
<evidence type="ECO:0000256" key="5">
    <source>
        <dbReference type="ARBA" id="ARBA00023284"/>
    </source>
</evidence>
<accession>A0A8J3FTP1</accession>
<comment type="similarity">
    <text evidence="1">Belongs to the thioredoxin family.</text>
</comment>
<dbReference type="CDD" id="cd02956">
    <property type="entry name" value="ybbN"/>
    <property type="match status" value="1"/>
</dbReference>
<dbReference type="EMBL" id="BMMK01000001">
    <property type="protein sequence ID" value="GGM35702.1"/>
    <property type="molecule type" value="Genomic_DNA"/>
</dbReference>
<keyword evidence="4" id="KW-1015">Disulfide bond</keyword>
<dbReference type="InterPro" id="IPR017937">
    <property type="entry name" value="Thioredoxin_CS"/>
</dbReference>
<keyword evidence="6" id="KW-0802">TPR repeat</keyword>
<evidence type="ECO:0000256" key="6">
    <source>
        <dbReference type="PROSITE-ProRule" id="PRU00339"/>
    </source>
</evidence>
<evidence type="ECO:0000256" key="3">
    <source>
        <dbReference type="ARBA" id="ARBA00022982"/>
    </source>
</evidence>
<dbReference type="InterPro" id="IPR036249">
    <property type="entry name" value="Thioredoxin-like_sf"/>
</dbReference>
<dbReference type="Gene3D" id="1.25.40.10">
    <property type="entry name" value="Tetratricopeptide repeat domain"/>
    <property type="match status" value="1"/>
</dbReference>
<dbReference type="GO" id="GO:0015035">
    <property type="term" value="F:protein-disulfide reductase activity"/>
    <property type="evidence" value="ECO:0007669"/>
    <property type="project" value="UniProtKB-ARBA"/>
</dbReference>
<keyword evidence="2" id="KW-0813">Transport</keyword>
<dbReference type="PANTHER" id="PTHR45663:SF11">
    <property type="entry name" value="GEO12009P1"/>
    <property type="match status" value="1"/>
</dbReference>
<proteinExistence type="inferred from homology"/>
<feature type="region of interest" description="Disordered" evidence="7">
    <location>
        <begin position="1"/>
        <end position="26"/>
    </location>
</feature>
<keyword evidence="10" id="KW-1185">Reference proteome</keyword>
<dbReference type="PROSITE" id="PS51352">
    <property type="entry name" value="THIOREDOXIN_2"/>
    <property type="match status" value="1"/>
</dbReference>
<evidence type="ECO:0000259" key="8">
    <source>
        <dbReference type="PROSITE" id="PS51352"/>
    </source>
</evidence>
<dbReference type="PROSITE" id="PS00194">
    <property type="entry name" value="THIOREDOXIN_1"/>
    <property type="match status" value="1"/>
</dbReference>
<dbReference type="SUPFAM" id="SSF48452">
    <property type="entry name" value="TPR-like"/>
    <property type="match status" value="1"/>
</dbReference>
<evidence type="ECO:0000313" key="10">
    <source>
        <dbReference type="Proteomes" id="UP000637578"/>
    </source>
</evidence>
<protein>
    <submittedName>
        <fullName evidence="9">Co-chaperone YbbN</fullName>
    </submittedName>
</protein>
<dbReference type="GO" id="GO:0005737">
    <property type="term" value="C:cytoplasm"/>
    <property type="evidence" value="ECO:0007669"/>
    <property type="project" value="TreeGrafter"/>
</dbReference>
<evidence type="ECO:0000256" key="1">
    <source>
        <dbReference type="ARBA" id="ARBA00008987"/>
    </source>
</evidence>
<dbReference type="InterPro" id="IPR013766">
    <property type="entry name" value="Thioredoxin_domain"/>
</dbReference>
<organism evidence="9 10">
    <name type="scientific">Longimycelium tulufanense</name>
    <dbReference type="NCBI Taxonomy" id="907463"/>
    <lineage>
        <taxon>Bacteria</taxon>
        <taxon>Bacillati</taxon>
        <taxon>Actinomycetota</taxon>
        <taxon>Actinomycetes</taxon>
        <taxon>Pseudonocardiales</taxon>
        <taxon>Pseudonocardiaceae</taxon>
        <taxon>Longimycelium</taxon>
    </lineage>
</organism>
<reference evidence="9" key="2">
    <citation type="submission" date="2020-09" db="EMBL/GenBank/DDBJ databases">
        <authorList>
            <person name="Sun Q."/>
            <person name="Zhou Y."/>
        </authorList>
    </citation>
    <scope>NUCLEOTIDE SEQUENCE</scope>
    <source>
        <strain evidence="9">CGMCC 4.5737</strain>
    </source>
</reference>
<evidence type="ECO:0000256" key="2">
    <source>
        <dbReference type="ARBA" id="ARBA00022448"/>
    </source>
</evidence>
<dbReference type="Proteomes" id="UP000637578">
    <property type="component" value="Unassembled WGS sequence"/>
</dbReference>
<evidence type="ECO:0000256" key="4">
    <source>
        <dbReference type="ARBA" id="ARBA00023157"/>
    </source>
</evidence>
<evidence type="ECO:0000256" key="7">
    <source>
        <dbReference type="SAM" id="MobiDB-lite"/>
    </source>
</evidence>
<reference evidence="9" key="1">
    <citation type="journal article" date="2014" name="Int. J. Syst. Evol. Microbiol.">
        <title>Complete genome sequence of Corynebacterium casei LMG S-19264T (=DSM 44701T), isolated from a smear-ripened cheese.</title>
        <authorList>
            <consortium name="US DOE Joint Genome Institute (JGI-PGF)"/>
            <person name="Walter F."/>
            <person name="Albersmeier A."/>
            <person name="Kalinowski J."/>
            <person name="Ruckert C."/>
        </authorList>
    </citation>
    <scope>NUCLEOTIDE SEQUENCE</scope>
    <source>
        <strain evidence="9">CGMCC 4.5737</strain>
    </source>
</reference>
<keyword evidence="3" id="KW-0249">Electron transport</keyword>
<dbReference type="InterPro" id="IPR011990">
    <property type="entry name" value="TPR-like_helical_dom_sf"/>
</dbReference>
<feature type="domain" description="Thioredoxin" evidence="8">
    <location>
        <begin position="53"/>
        <end position="179"/>
    </location>
</feature>
<dbReference type="InterPro" id="IPR019734">
    <property type="entry name" value="TPR_rpt"/>
</dbReference>
<sequence>MIGPADGRGAVRAKMEGVTRPDPRQQSAAALSAAFSGAVDLSAVKARAEAARQAAAQPAPAAGEAVPAPGSAVVDVTEANFQQEVVERSMQVPVVVDLWATWCGPCKQLSPVLERLAAEGRGAWMLAKIDVDANPRIAQLFRVQSVPTVIAIAGGQPIDAFSGALPEPQVRQWIQALLDALREQMPGIRAAEEGGGAEGAEVAAEVPEDPRFVVAEEALERGDLAAAEDAYRKILDVEPNNADAKAALAQVRFELRAAAADPTAVQRADGHPEDVDAQLAAADAEIASQRVEEGFQRLVGVVKRTSGDERNRVREHLVGLFDLFPADDPRVIAARRALASALF</sequence>
<gene>
    <name evidence="9" type="ORF">GCM10012275_03710</name>
</gene>
<dbReference type="Pfam" id="PF00085">
    <property type="entry name" value="Thioredoxin"/>
    <property type="match status" value="1"/>
</dbReference>
<evidence type="ECO:0000313" key="9">
    <source>
        <dbReference type="EMBL" id="GGM35702.1"/>
    </source>
</evidence>